<keyword evidence="3 6" id="KW-1133">Transmembrane helix</keyword>
<evidence type="ECO:0000256" key="3">
    <source>
        <dbReference type="ARBA" id="ARBA00022989"/>
    </source>
</evidence>
<feature type="transmembrane region" description="Helical" evidence="6">
    <location>
        <begin position="93"/>
        <end position="109"/>
    </location>
</feature>
<dbReference type="STRING" id="266265.Bxe_C0270"/>
<dbReference type="InterPro" id="IPR020846">
    <property type="entry name" value="MFS_dom"/>
</dbReference>
<keyword evidence="4 6" id="KW-0472">Membrane</keyword>
<comment type="subcellular location">
    <subcellularLocation>
        <location evidence="1">Membrane</location>
        <topology evidence="1">Multi-pass membrane protein</topology>
    </subcellularLocation>
</comment>
<evidence type="ECO:0000256" key="4">
    <source>
        <dbReference type="ARBA" id="ARBA00023136"/>
    </source>
</evidence>
<dbReference type="KEGG" id="bxe:Bxe_C0270"/>
<feature type="transmembrane region" description="Helical" evidence="6">
    <location>
        <begin position="176"/>
        <end position="193"/>
    </location>
</feature>
<dbReference type="CDD" id="cd17316">
    <property type="entry name" value="MFS_SV2_like"/>
    <property type="match status" value="1"/>
</dbReference>
<name>Q13I96_PARXL</name>
<dbReference type="PATRIC" id="fig|266265.5.peg.8050"/>
<dbReference type="eggNOG" id="COG2814">
    <property type="taxonomic scope" value="Bacteria"/>
</dbReference>
<dbReference type="PANTHER" id="PTHR23508">
    <property type="entry name" value="CARBOXYLIC ACID TRANSPORTER PROTEIN HOMOLOG"/>
    <property type="match status" value="1"/>
</dbReference>
<keyword evidence="9" id="KW-1185">Reference proteome</keyword>
<evidence type="ECO:0000256" key="6">
    <source>
        <dbReference type="SAM" id="Phobius"/>
    </source>
</evidence>
<feature type="transmembrane region" description="Helical" evidence="6">
    <location>
        <begin position="377"/>
        <end position="397"/>
    </location>
</feature>
<evidence type="ECO:0000259" key="7">
    <source>
        <dbReference type="PROSITE" id="PS50850"/>
    </source>
</evidence>
<dbReference type="GO" id="GO:0046943">
    <property type="term" value="F:carboxylic acid transmembrane transporter activity"/>
    <property type="evidence" value="ECO:0007669"/>
    <property type="project" value="TreeGrafter"/>
</dbReference>
<feature type="transmembrane region" description="Helical" evidence="6">
    <location>
        <begin position="290"/>
        <end position="310"/>
    </location>
</feature>
<dbReference type="Gene3D" id="1.20.1250.20">
    <property type="entry name" value="MFS general substrate transporter like domains"/>
    <property type="match status" value="1"/>
</dbReference>
<dbReference type="OrthoDB" id="5368493at2"/>
<feature type="transmembrane region" description="Helical" evidence="6">
    <location>
        <begin position="341"/>
        <end position="365"/>
    </location>
</feature>
<dbReference type="EMBL" id="CP000272">
    <property type="protein sequence ID" value="ABE36193.1"/>
    <property type="molecule type" value="Genomic_DNA"/>
</dbReference>
<dbReference type="InterPro" id="IPR036259">
    <property type="entry name" value="MFS_trans_sf"/>
</dbReference>
<feature type="region of interest" description="Disordered" evidence="5">
    <location>
        <begin position="446"/>
        <end position="477"/>
    </location>
</feature>
<dbReference type="KEGG" id="bxb:DR64_8163"/>
<dbReference type="PANTHER" id="PTHR23508:SF10">
    <property type="entry name" value="CARBOXYLIC ACID TRANSPORTER PROTEIN HOMOLOG"/>
    <property type="match status" value="1"/>
</dbReference>
<gene>
    <name evidence="8" type="ORF">Bxe_C0270</name>
</gene>
<evidence type="ECO:0000256" key="1">
    <source>
        <dbReference type="ARBA" id="ARBA00004141"/>
    </source>
</evidence>
<dbReference type="SUPFAM" id="SSF103473">
    <property type="entry name" value="MFS general substrate transporter"/>
    <property type="match status" value="1"/>
</dbReference>
<feature type="transmembrane region" description="Helical" evidence="6">
    <location>
        <begin position="317"/>
        <end position="335"/>
    </location>
</feature>
<evidence type="ECO:0000313" key="8">
    <source>
        <dbReference type="EMBL" id="ABE36193.1"/>
    </source>
</evidence>
<evidence type="ECO:0000256" key="5">
    <source>
        <dbReference type="SAM" id="MobiDB-lite"/>
    </source>
</evidence>
<reference evidence="8 9" key="1">
    <citation type="journal article" date="2006" name="Proc. Natl. Acad. Sci. U.S.A.">
        <title>Burkholderia xenovorans LB400 harbors a multi-replicon, 9.73-Mbp genome shaped for versatility.</title>
        <authorList>
            <person name="Chain P.S."/>
            <person name="Denef V.J."/>
            <person name="Konstantinidis K.T."/>
            <person name="Vergez L.M."/>
            <person name="Agullo L."/>
            <person name="Reyes V.L."/>
            <person name="Hauser L."/>
            <person name="Cordova M."/>
            <person name="Gomez L."/>
            <person name="Gonzalez M."/>
            <person name="Land M."/>
            <person name="Lao V."/>
            <person name="Larimer F."/>
            <person name="LiPuma J.J."/>
            <person name="Mahenthiralingam E."/>
            <person name="Malfatti S.A."/>
            <person name="Marx C.J."/>
            <person name="Parnell J.J."/>
            <person name="Ramette A."/>
            <person name="Richardson P."/>
            <person name="Seeger M."/>
            <person name="Smith D."/>
            <person name="Spilker T."/>
            <person name="Sul W.J."/>
            <person name="Tsoi T.V."/>
            <person name="Ulrich L.E."/>
            <person name="Zhulin I.B."/>
            <person name="Tiedje J.M."/>
        </authorList>
    </citation>
    <scope>NUCLEOTIDE SEQUENCE [LARGE SCALE GENOMIC DNA]</scope>
    <source>
        <strain evidence="8 9">LB400</strain>
    </source>
</reference>
<feature type="transmembrane region" description="Helical" evidence="6">
    <location>
        <begin position="403"/>
        <end position="428"/>
    </location>
</feature>
<dbReference type="AlphaFoldDB" id="Q13I96"/>
<feature type="transmembrane region" description="Helical" evidence="6">
    <location>
        <begin position="253"/>
        <end position="278"/>
    </location>
</feature>
<dbReference type="PROSITE" id="PS50850">
    <property type="entry name" value="MFS"/>
    <property type="match status" value="1"/>
</dbReference>
<feature type="transmembrane region" description="Helical" evidence="6">
    <location>
        <begin position="148"/>
        <end position="170"/>
    </location>
</feature>
<sequence>MLETRRSAAMRLDRLPIGRFHWRLLGLIGGGLFLDGFEVYVAGGVVGFLVKTGWANMHSAAMFVSASVAGMALGTWLAGVLGDRFGRRFTYQFNLLLFGLASFAAAVVSSMDQLIVARFVMGIGLGAEVVVSYGTLVEYIPPAHRGRWSSGLSLCGNAALFVAALVGYFVIPDLGWRWLFGGVGVAALIIWYMRKAVPESPRWLESQGRFEEADRILDDIEQELAYVGQPGEAAVPAYAVVPDLPRRMLVPRFIIGIMMSVAGNAAFYGLIVWLPTFFFRQGFTVGSSLGYSMVMSAGGPAGALVGMAIADRVRRKRAIIVLSIVAALLGLVYPLCKTPLSVLVTGFLLVSALYAFVAVAWASYLPELFPTRIRLRASAVCNVTGRLAAIAMPFAVVQLYAKFGVFGVVGALGGILLAQAAVIALLGIDTNNVSLEELTGQSAEEIGPAANQRFPSSRDGRLGSRSSQFGMSGIEDQ</sequence>
<dbReference type="Pfam" id="PF07690">
    <property type="entry name" value="MFS_1"/>
    <property type="match status" value="1"/>
</dbReference>
<dbReference type="GO" id="GO:0005886">
    <property type="term" value="C:plasma membrane"/>
    <property type="evidence" value="ECO:0007669"/>
    <property type="project" value="TreeGrafter"/>
</dbReference>
<keyword evidence="2 6" id="KW-0812">Transmembrane</keyword>
<proteinExistence type="predicted"/>
<feature type="transmembrane region" description="Helical" evidence="6">
    <location>
        <begin position="115"/>
        <end position="136"/>
    </location>
</feature>
<feature type="transmembrane region" description="Helical" evidence="6">
    <location>
        <begin position="60"/>
        <end position="81"/>
    </location>
</feature>
<evidence type="ECO:0000313" key="9">
    <source>
        <dbReference type="Proteomes" id="UP000001817"/>
    </source>
</evidence>
<dbReference type="InterPro" id="IPR011701">
    <property type="entry name" value="MFS"/>
</dbReference>
<evidence type="ECO:0000256" key="2">
    <source>
        <dbReference type="ARBA" id="ARBA00022692"/>
    </source>
</evidence>
<feature type="domain" description="Major facilitator superfamily (MFS) profile" evidence="7">
    <location>
        <begin position="24"/>
        <end position="431"/>
    </location>
</feature>
<dbReference type="RefSeq" id="WP_011493453.1">
    <property type="nucleotide sequence ID" value="NC_007953.1"/>
</dbReference>
<dbReference type="Proteomes" id="UP000001817">
    <property type="component" value="Chromosome 3"/>
</dbReference>
<organism evidence="8 9">
    <name type="scientific">Paraburkholderia xenovorans (strain LB400)</name>
    <dbReference type="NCBI Taxonomy" id="266265"/>
    <lineage>
        <taxon>Bacteria</taxon>
        <taxon>Pseudomonadati</taxon>
        <taxon>Pseudomonadota</taxon>
        <taxon>Betaproteobacteria</taxon>
        <taxon>Burkholderiales</taxon>
        <taxon>Burkholderiaceae</taxon>
        <taxon>Paraburkholderia</taxon>
    </lineage>
</organism>
<accession>Q13I96</accession>
<protein>
    <submittedName>
        <fullName evidence="8">Major facilitator superfamily (MFS) transporter</fullName>
    </submittedName>
</protein>
<feature type="transmembrane region" description="Helical" evidence="6">
    <location>
        <begin position="20"/>
        <end position="40"/>
    </location>
</feature>